<protein>
    <submittedName>
        <fullName evidence="2">Uncharacterized protein</fullName>
    </submittedName>
</protein>
<name>D6GVA1_PARA5</name>
<gene>
    <name evidence="2" type="ORF">BJBARM5_0412</name>
</gene>
<dbReference type="AlphaFoldDB" id="D6GVA1"/>
<evidence type="ECO:0000313" key="2">
    <source>
        <dbReference type="EMBL" id="EFD92902.1"/>
    </source>
</evidence>
<feature type="transmembrane region" description="Helical" evidence="1">
    <location>
        <begin position="12"/>
        <end position="35"/>
    </location>
</feature>
<dbReference type="Proteomes" id="UP000009376">
    <property type="component" value="Unassembled WGS sequence"/>
</dbReference>
<sequence length="178" mass="19208">MIKRTLIDVLSIKKYLLVFSLLFVFVSFIYGYLLINAATGILDFGSYYIYFDIISTLLVAFLISLVITLNVYSFSIKSKIGKGLTAGSIIGAILPSSLCCTSIIPSFMAIAGVSTSFIVGNTGKIQSICSMYSPAFIGTSVVIAFVGLMQITKNVNASCKINNNLADCCEVKDGDEQR</sequence>
<feature type="transmembrane region" description="Helical" evidence="1">
    <location>
        <begin position="47"/>
        <end position="72"/>
    </location>
</feature>
<proteinExistence type="predicted"/>
<feature type="transmembrane region" description="Helical" evidence="1">
    <location>
        <begin position="131"/>
        <end position="151"/>
    </location>
</feature>
<keyword evidence="1" id="KW-0472">Membrane</keyword>
<evidence type="ECO:0000313" key="3">
    <source>
        <dbReference type="Proteomes" id="UP000009376"/>
    </source>
</evidence>
<reference evidence="2 3" key="1">
    <citation type="journal article" date="2010" name="Proc. Natl. Acad. Sci. U.S.A.">
        <title>Enigmatic, ultrasmall, uncultivated Archaea.</title>
        <authorList>
            <person name="Baker B.J."/>
            <person name="Comolli L.R."/>
            <person name="Dick G.J."/>
            <person name="Hauser L.J."/>
            <person name="Hyatt D."/>
            <person name="Dill B.D."/>
            <person name="Land M.L."/>
            <person name="Verberkmoes N.C."/>
            <person name="Hettich R.L."/>
            <person name="Banfield J.F."/>
        </authorList>
    </citation>
    <scope>NUCLEOTIDE SEQUENCE [LARGE SCALE GENOMIC DNA]</scope>
</reference>
<keyword evidence="1" id="KW-1133">Transmembrane helix</keyword>
<feature type="transmembrane region" description="Helical" evidence="1">
    <location>
        <begin position="84"/>
        <end position="111"/>
    </location>
</feature>
<keyword evidence="1" id="KW-0812">Transmembrane</keyword>
<organism evidence="2 3">
    <name type="scientific">Candidatus Parvarchaeum acidophilus ARMAN-5</name>
    <dbReference type="NCBI Taxonomy" id="662762"/>
    <lineage>
        <taxon>Archaea</taxon>
        <taxon>Candidatus Parvarchaeota</taxon>
        <taxon>Candidatus Parvarchaeum</taxon>
    </lineage>
</organism>
<dbReference type="EMBL" id="GG745551">
    <property type="protein sequence ID" value="EFD92902.1"/>
    <property type="molecule type" value="Genomic_DNA"/>
</dbReference>
<evidence type="ECO:0000256" key="1">
    <source>
        <dbReference type="SAM" id="Phobius"/>
    </source>
</evidence>
<accession>D6GVA1</accession>